<feature type="compositionally biased region" description="Polar residues" evidence="1">
    <location>
        <begin position="114"/>
        <end position="125"/>
    </location>
</feature>
<feature type="region of interest" description="Disordered" evidence="1">
    <location>
        <begin position="58"/>
        <end position="125"/>
    </location>
</feature>
<gene>
    <name evidence="2" type="ORF">BS50DRAFT_328576</name>
</gene>
<dbReference type="AlphaFoldDB" id="A0A2T2NV22"/>
<evidence type="ECO:0000313" key="2">
    <source>
        <dbReference type="EMBL" id="PSN68938.1"/>
    </source>
</evidence>
<name>A0A2T2NV22_CORCC</name>
<feature type="compositionally biased region" description="Polar residues" evidence="1">
    <location>
        <begin position="97"/>
        <end position="106"/>
    </location>
</feature>
<evidence type="ECO:0000313" key="3">
    <source>
        <dbReference type="Proteomes" id="UP000240883"/>
    </source>
</evidence>
<evidence type="ECO:0000256" key="1">
    <source>
        <dbReference type="SAM" id="MobiDB-lite"/>
    </source>
</evidence>
<protein>
    <submittedName>
        <fullName evidence="2">Uncharacterized protein</fullName>
    </submittedName>
</protein>
<sequence length="125" mass="13390">MREDRRARGRNVRHAWGFGDGYVSGIEDAMSLVCSSQKEKATWTFARVDGGRYNVPPLSTHHIAGYSPRSKKKGPPARHLAKDRTITPSLRLLPPSAMSTASQATGSGADPSSALVTGSVGRQIS</sequence>
<proteinExistence type="predicted"/>
<feature type="compositionally biased region" description="Basic residues" evidence="1">
    <location>
        <begin position="69"/>
        <end position="79"/>
    </location>
</feature>
<reference evidence="2 3" key="1">
    <citation type="journal article" date="2018" name="Front. Microbiol.">
        <title>Genome-Wide Analysis of Corynespora cassiicola Leaf Fall Disease Putative Effectors.</title>
        <authorList>
            <person name="Lopez D."/>
            <person name="Ribeiro S."/>
            <person name="Label P."/>
            <person name="Fumanal B."/>
            <person name="Venisse J.S."/>
            <person name="Kohler A."/>
            <person name="de Oliveira R.R."/>
            <person name="Labutti K."/>
            <person name="Lipzen A."/>
            <person name="Lail K."/>
            <person name="Bauer D."/>
            <person name="Ohm R.A."/>
            <person name="Barry K.W."/>
            <person name="Spatafora J."/>
            <person name="Grigoriev I.V."/>
            <person name="Martin F.M."/>
            <person name="Pujade-Renaud V."/>
        </authorList>
    </citation>
    <scope>NUCLEOTIDE SEQUENCE [LARGE SCALE GENOMIC DNA]</scope>
    <source>
        <strain evidence="2 3">Philippines</strain>
    </source>
</reference>
<dbReference type="Proteomes" id="UP000240883">
    <property type="component" value="Unassembled WGS sequence"/>
</dbReference>
<accession>A0A2T2NV22</accession>
<organism evidence="2 3">
    <name type="scientific">Corynespora cassiicola Philippines</name>
    <dbReference type="NCBI Taxonomy" id="1448308"/>
    <lineage>
        <taxon>Eukaryota</taxon>
        <taxon>Fungi</taxon>
        <taxon>Dikarya</taxon>
        <taxon>Ascomycota</taxon>
        <taxon>Pezizomycotina</taxon>
        <taxon>Dothideomycetes</taxon>
        <taxon>Pleosporomycetidae</taxon>
        <taxon>Pleosporales</taxon>
        <taxon>Corynesporascaceae</taxon>
        <taxon>Corynespora</taxon>
    </lineage>
</organism>
<keyword evidence="3" id="KW-1185">Reference proteome</keyword>
<dbReference type="EMBL" id="KZ678133">
    <property type="protein sequence ID" value="PSN68938.1"/>
    <property type="molecule type" value="Genomic_DNA"/>
</dbReference>